<sequence>RASKIFTNLITTCLYAYAYLWPWRFVRMASETGCADLLAGLAQEYERSRAFLEQLEGDLQVRASLTVVAATAPVRFSCLPTPLEAEERDEEAEEEAREENAPNMPNKGLPKAPRKTGSLRAKLSSFFSRNRSLAPRDMDQCRGELKPRVSFVELHGVTTPAEPPRFLSFHPMGANGALHPTSALLRQGTRASLDVSKQQQPEISDGVAPRRLSTSNLGGLQQATVSRRSIDPFSAAGRRLSIEVTKIRPATQSNFEITAAGRSSNGQLSVVGASSGGGTTPITISSPWHHHHQQPVDTYATAPTTSGQLLMAREDSMRRRSISRRASDRASSPCAVLCANFNTNPQLLLGSPVGSPTHSSCLSPGATLTAGLPALLPAYGSQGASNCGNPSSIFLRPHSMSSVLTVSTGVHDEQQPVGLSGLASPVSDRCAVSATGMVNPVAAVGHGVASSGDIVQQLQLPLLPARSRSLQAPRMSSLVASGGSPKVAAAGMEPRRLQSFRFADSIVCASVSSPGSGARDDEPSYDFGAANGKDLAPVISGSKFQGTMHLI</sequence>
<proteinExistence type="predicted"/>
<dbReference type="AlphaFoldDB" id="A0A8J4CST0"/>
<protein>
    <submittedName>
        <fullName evidence="2">Uncharacterized protein</fullName>
    </submittedName>
</protein>
<evidence type="ECO:0000313" key="2">
    <source>
        <dbReference type="EMBL" id="GIL86905.1"/>
    </source>
</evidence>
<dbReference type="Proteomes" id="UP000747110">
    <property type="component" value="Unassembled WGS sequence"/>
</dbReference>
<accession>A0A8J4CST0</accession>
<organism evidence="2 3">
    <name type="scientific">Volvox reticuliferus</name>
    <dbReference type="NCBI Taxonomy" id="1737510"/>
    <lineage>
        <taxon>Eukaryota</taxon>
        <taxon>Viridiplantae</taxon>
        <taxon>Chlorophyta</taxon>
        <taxon>core chlorophytes</taxon>
        <taxon>Chlorophyceae</taxon>
        <taxon>CS clade</taxon>
        <taxon>Chlamydomonadales</taxon>
        <taxon>Volvocaceae</taxon>
        <taxon>Volvox</taxon>
    </lineage>
</organism>
<evidence type="ECO:0000313" key="3">
    <source>
        <dbReference type="Proteomes" id="UP000747110"/>
    </source>
</evidence>
<keyword evidence="3" id="KW-1185">Reference proteome</keyword>
<dbReference type="OrthoDB" id="10681598at2759"/>
<reference evidence="2" key="1">
    <citation type="journal article" date="2021" name="Proc. Natl. Acad. Sci. U.S.A.">
        <title>Three genomes in the algal genus Volvox reveal the fate of a haploid sex-determining region after a transition to homothallism.</title>
        <authorList>
            <person name="Yamamoto K."/>
            <person name="Hamaji T."/>
            <person name="Kawai-Toyooka H."/>
            <person name="Matsuzaki R."/>
            <person name="Takahashi F."/>
            <person name="Nishimura Y."/>
            <person name="Kawachi M."/>
            <person name="Noguchi H."/>
            <person name="Minakuchi Y."/>
            <person name="Umen J.G."/>
            <person name="Toyoda A."/>
            <person name="Nozaki H."/>
        </authorList>
    </citation>
    <scope>NUCLEOTIDE SEQUENCE</scope>
    <source>
        <strain evidence="2">NIES-3786</strain>
    </source>
</reference>
<dbReference type="EMBL" id="BNCP01000037">
    <property type="protein sequence ID" value="GIL86905.1"/>
    <property type="molecule type" value="Genomic_DNA"/>
</dbReference>
<name>A0A8J4CST0_9CHLO</name>
<comment type="caution">
    <text evidence="2">The sequence shown here is derived from an EMBL/GenBank/DDBJ whole genome shotgun (WGS) entry which is preliminary data.</text>
</comment>
<evidence type="ECO:0000256" key="1">
    <source>
        <dbReference type="SAM" id="MobiDB-lite"/>
    </source>
</evidence>
<feature type="region of interest" description="Disordered" evidence="1">
    <location>
        <begin position="81"/>
        <end position="115"/>
    </location>
</feature>
<feature type="non-terminal residue" evidence="2">
    <location>
        <position position="1"/>
    </location>
</feature>
<gene>
    <name evidence="2" type="ORF">Vretifemale_15076</name>
</gene>
<feature type="region of interest" description="Disordered" evidence="1">
    <location>
        <begin position="194"/>
        <end position="220"/>
    </location>
</feature>
<feature type="compositionally biased region" description="Acidic residues" evidence="1">
    <location>
        <begin position="84"/>
        <end position="97"/>
    </location>
</feature>